<reference evidence="1" key="1">
    <citation type="journal article" date="2021" name="New Phytol.">
        <title>Evolutionary innovations through gain and loss of genes in the ectomycorrhizal Boletales.</title>
        <authorList>
            <person name="Wu G."/>
            <person name="Miyauchi S."/>
            <person name="Morin E."/>
            <person name="Kuo A."/>
            <person name="Drula E."/>
            <person name="Varga T."/>
            <person name="Kohler A."/>
            <person name="Feng B."/>
            <person name="Cao Y."/>
            <person name="Lipzen A."/>
            <person name="Daum C."/>
            <person name="Hundley H."/>
            <person name="Pangilinan J."/>
            <person name="Johnson J."/>
            <person name="Barry K."/>
            <person name="LaButti K."/>
            <person name="Ng V."/>
            <person name="Ahrendt S."/>
            <person name="Min B."/>
            <person name="Choi I.G."/>
            <person name="Park H."/>
            <person name="Plett J.M."/>
            <person name="Magnuson J."/>
            <person name="Spatafora J.W."/>
            <person name="Nagy L.G."/>
            <person name="Henrissat B."/>
            <person name="Grigoriev I.V."/>
            <person name="Yang Z.L."/>
            <person name="Xu J."/>
            <person name="Martin F.M."/>
        </authorList>
    </citation>
    <scope>NUCLEOTIDE SEQUENCE</scope>
    <source>
        <strain evidence="1">ATCC 28755</strain>
    </source>
</reference>
<proteinExistence type="predicted"/>
<protein>
    <submittedName>
        <fullName evidence="1">Uncharacterized protein</fullName>
    </submittedName>
</protein>
<evidence type="ECO:0000313" key="2">
    <source>
        <dbReference type="Proteomes" id="UP000790377"/>
    </source>
</evidence>
<comment type="caution">
    <text evidence="1">The sequence shown here is derived from an EMBL/GenBank/DDBJ whole genome shotgun (WGS) entry which is preliminary data.</text>
</comment>
<keyword evidence="2" id="KW-1185">Reference proteome</keyword>
<sequence length="202" mass="22628">MTLHYGSPVQLSDHNKSLKGTVLQQLSAMSSSDSVSFKAYPFIDLPALQLIKLTRMPFVRQYMGGKCNYSYLRAPPPSGFVLIWAWIIFTVIEAVCFGLMALKAYHVFKESRILGTKDLLRTILHDGIIYYSVIFVLSFLNVMVIATQPSGLDLLITLPIRVIHSVVASRIILRIRQPGAREPGDAFRQESRPPLSGIGIYE</sequence>
<dbReference type="Proteomes" id="UP000790377">
    <property type="component" value="Unassembled WGS sequence"/>
</dbReference>
<dbReference type="EMBL" id="MU268705">
    <property type="protein sequence ID" value="KAH7903893.1"/>
    <property type="molecule type" value="Genomic_DNA"/>
</dbReference>
<accession>A0ACB7ZSW6</accession>
<name>A0ACB7ZSW6_9AGAM</name>
<gene>
    <name evidence="1" type="ORF">BJ138DRAFT_1107287</name>
</gene>
<organism evidence="1 2">
    <name type="scientific">Hygrophoropsis aurantiaca</name>
    <dbReference type="NCBI Taxonomy" id="72124"/>
    <lineage>
        <taxon>Eukaryota</taxon>
        <taxon>Fungi</taxon>
        <taxon>Dikarya</taxon>
        <taxon>Basidiomycota</taxon>
        <taxon>Agaricomycotina</taxon>
        <taxon>Agaricomycetes</taxon>
        <taxon>Agaricomycetidae</taxon>
        <taxon>Boletales</taxon>
        <taxon>Coniophorineae</taxon>
        <taxon>Hygrophoropsidaceae</taxon>
        <taxon>Hygrophoropsis</taxon>
    </lineage>
</organism>
<evidence type="ECO:0000313" key="1">
    <source>
        <dbReference type="EMBL" id="KAH7903893.1"/>
    </source>
</evidence>